<comment type="caution">
    <text evidence="8">The sequence shown here is derived from an EMBL/GenBank/DDBJ whole genome shotgun (WGS) entry which is preliminary data.</text>
</comment>
<dbReference type="GO" id="GO:0016491">
    <property type="term" value="F:oxidoreductase activity"/>
    <property type="evidence" value="ECO:0007669"/>
    <property type="project" value="UniProtKB-KW"/>
</dbReference>
<evidence type="ECO:0000313" key="8">
    <source>
        <dbReference type="EMBL" id="MFC7349919.1"/>
    </source>
</evidence>
<keyword evidence="5 8" id="KW-0560">Oxidoreductase</keyword>
<accession>A0ABW2M4Z0</accession>
<dbReference type="EC" id="1.10.3.16" evidence="8"/>
<name>A0ABW2M4Z0_9ACTN</name>
<protein>
    <submittedName>
        <fullName evidence="8">Phenazine biosynthesis FMN-dependent oxidase PhzG</fullName>
        <ecNumber evidence="8">1.10.3.16</ecNumber>
    </submittedName>
</protein>
<organism evidence="8 9">
    <name type="scientific">Streptomyces caviscabies</name>
    <dbReference type="NCBI Taxonomy" id="90079"/>
    <lineage>
        <taxon>Bacteria</taxon>
        <taxon>Bacillati</taxon>
        <taxon>Actinomycetota</taxon>
        <taxon>Actinomycetes</taxon>
        <taxon>Kitasatosporales</taxon>
        <taxon>Streptomycetaceae</taxon>
        <taxon>Streptomyces</taxon>
    </lineage>
</organism>
<dbReference type="Pfam" id="PF01243">
    <property type="entry name" value="PNPOx_N"/>
    <property type="match status" value="1"/>
</dbReference>
<evidence type="ECO:0000256" key="4">
    <source>
        <dbReference type="ARBA" id="ARBA00022643"/>
    </source>
</evidence>
<evidence type="ECO:0000256" key="3">
    <source>
        <dbReference type="ARBA" id="ARBA00022630"/>
    </source>
</evidence>
<dbReference type="NCBIfam" id="NF038138">
    <property type="entry name" value="phena_PhzG"/>
    <property type="match status" value="1"/>
</dbReference>
<dbReference type="InterPro" id="IPR000659">
    <property type="entry name" value="Pyridox_Oxase"/>
</dbReference>
<keyword evidence="9" id="KW-1185">Reference proteome</keyword>
<evidence type="ECO:0000259" key="6">
    <source>
        <dbReference type="Pfam" id="PF01243"/>
    </source>
</evidence>
<dbReference type="Gene3D" id="2.30.110.10">
    <property type="entry name" value="Electron Transport, Fmn-binding Protein, Chain A"/>
    <property type="match status" value="1"/>
</dbReference>
<evidence type="ECO:0000256" key="1">
    <source>
        <dbReference type="ARBA" id="ARBA00001917"/>
    </source>
</evidence>
<dbReference type="PANTHER" id="PTHR10851">
    <property type="entry name" value="PYRIDOXINE-5-PHOSPHATE OXIDASE"/>
    <property type="match status" value="1"/>
</dbReference>
<dbReference type="RefSeq" id="WP_030080702.1">
    <property type="nucleotide sequence ID" value="NZ_JBHTCK010000001.1"/>
</dbReference>
<keyword evidence="4" id="KW-0288">FMN</keyword>
<dbReference type="InterPro" id="IPR011576">
    <property type="entry name" value="Pyridox_Oxase_N"/>
</dbReference>
<dbReference type="EMBL" id="JBHTCK010000001">
    <property type="protein sequence ID" value="MFC7349919.1"/>
    <property type="molecule type" value="Genomic_DNA"/>
</dbReference>
<evidence type="ECO:0000256" key="2">
    <source>
        <dbReference type="ARBA" id="ARBA00007301"/>
    </source>
</evidence>
<comment type="cofactor">
    <cofactor evidence="1">
        <name>FMN</name>
        <dbReference type="ChEBI" id="CHEBI:58210"/>
    </cofactor>
</comment>
<dbReference type="NCBIfam" id="NF004231">
    <property type="entry name" value="PRK05679.1"/>
    <property type="match status" value="1"/>
</dbReference>
<evidence type="ECO:0000313" key="9">
    <source>
        <dbReference type="Proteomes" id="UP001596509"/>
    </source>
</evidence>
<dbReference type="Pfam" id="PF10590">
    <property type="entry name" value="PNP_phzG_C"/>
    <property type="match status" value="1"/>
</dbReference>
<dbReference type="InterPro" id="IPR053451">
    <property type="entry name" value="Phenazine_biosynth_oxidase"/>
</dbReference>
<evidence type="ECO:0000259" key="7">
    <source>
        <dbReference type="Pfam" id="PF10590"/>
    </source>
</evidence>
<evidence type="ECO:0000256" key="5">
    <source>
        <dbReference type="ARBA" id="ARBA00023002"/>
    </source>
</evidence>
<reference evidence="9" key="1">
    <citation type="journal article" date="2019" name="Int. J. Syst. Evol. Microbiol.">
        <title>The Global Catalogue of Microorganisms (GCM) 10K type strain sequencing project: providing services to taxonomists for standard genome sequencing and annotation.</title>
        <authorList>
            <consortium name="The Broad Institute Genomics Platform"/>
            <consortium name="The Broad Institute Genome Sequencing Center for Infectious Disease"/>
            <person name="Wu L."/>
            <person name="Ma J."/>
        </authorList>
    </citation>
    <scope>NUCLEOTIDE SEQUENCE [LARGE SCALE GENOMIC DNA]</scope>
    <source>
        <strain evidence="9">ICMP 19430</strain>
    </source>
</reference>
<gene>
    <name evidence="8" type="primary">phzG</name>
    <name evidence="8" type="ORF">ACFQW9_04680</name>
</gene>
<feature type="domain" description="Pyridoxine 5'-phosphate oxidase dimerisation C-terminal" evidence="7">
    <location>
        <begin position="173"/>
        <end position="212"/>
    </location>
</feature>
<dbReference type="Proteomes" id="UP001596509">
    <property type="component" value="Unassembled WGS sequence"/>
</dbReference>
<feature type="domain" description="Pyridoxamine 5'-phosphate oxidase N-terminal" evidence="6">
    <location>
        <begin position="37"/>
        <end position="160"/>
    </location>
</feature>
<dbReference type="InterPro" id="IPR019576">
    <property type="entry name" value="Pyridoxamine_oxidase_dimer_C"/>
</dbReference>
<comment type="similarity">
    <text evidence="2">Belongs to the pyridoxamine 5'-phosphate oxidase family.</text>
</comment>
<sequence>MAGGRSETLTGSVEIPFPEYHHPPAGPAGLFRQWYETALRTGVREPKALALATADRRGRPSSRIVAVNEITDEGIVFATHLGSQKGRELTENPWASGTLYWRETSQQINVSGAVELLGREQAEEKWLSRPLFTYPASVVSRQSEELVDLAAIRAEIDRMAEIGGVLPRPQSYVAYLLRFDGVEFWANGEDRLHQRLRYDREGDGWSVRRLQP</sequence>
<dbReference type="PIRSF" id="PIRSF000190">
    <property type="entry name" value="Pyd_amn-ph_oxd"/>
    <property type="match status" value="1"/>
</dbReference>
<dbReference type="PANTHER" id="PTHR10851:SF0">
    <property type="entry name" value="PYRIDOXINE-5'-PHOSPHATE OXIDASE"/>
    <property type="match status" value="1"/>
</dbReference>
<dbReference type="InterPro" id="IPR012349">
    <property type="entry name" value="Split_barrel_FMN-bd"/>
</dbReference>
<keyword evidence="3" id="KW-0285">Flavoprotein</keyword>
<proteinExistence type="inferred from homology"/>
<dbReference type="SUPFAM" id="SSF50475">
    <property type="entry name" value="FMN-binding split barrel"/>
    <property type="match status" value="1"/>
</dbReference>